<feature type="repeat" description="ANK" evidence="3">
    <location>
        <begin position="521"/>
        <end position="559"/>
    </location>
</feature>
<feature type="region of interest" description="Disordered" evidence="4">
    <location>
        <begin position="276"/>
        <end position="302"/>
    </location>
</feature>
<dbReference type="InterPro" id="IPR050745">
    <property type="entry name" value="Multifunctional_regulatory"/>
</dbReference>
<dbReference type="SMART" id="SM00248">
    <property type="entry name" value="ANK"/>
    <property type="match status" value="4"/>
</dbReference>
<dbReference type="EMBL" id="JAGMVJ010000007">
    <property type="protein sequence ID" value="KAH7088687.1"/>
    <property type="molecule type" value="Genomic_DNA"/>
</dbReference>
<dbReference type="Pfam" id="PF12796">
    <property type="entry name" value="Ank_2"/>
    <property type="match status" value="1"/>
</dbReference>
<name>A0A8K0VZE3_9PLEO</name>
<dbReference type="OrthoDB" id="426293at2759"/>
<dbReference type="InterPro" id="IPR002110">
    <property type="entry name" value="Ankyrin_rpt"/>
</dbReference>
<evidence type="ECO:0000313" key="5">
    <source>
        <dbReference type="EMBL" id="KAH7088687.1"/>
    </source>
</evidence>
<evidence type="ECO:0000256" key="1">
    <source>
        <dbReference type="ARBA" id="ARBA00022737"/>
    </source>
</evidence>
<dbReference type="Proteomes" id="UP000813461">
    <property type="component" value="Unassembled WGS sequence"/>
</dbReference>
<feature type="region of interest" description="Disordered" evidence="4">
    <location>
        <begin position="553"/>
        <end position="576"/>
    </location>
</feature>
<feature type="region of interest" description="Disordered" evidence="4">
    <location>
        <begin position="199"/>
        <end position="249"/>
    </location>
</feature>
<sequence length="576" mass="62705">MPQLSTITARCAALSISIAQVIPDISSFARKVRDARHDLNAINHDLVIIRTGLGVAQDDFSLSGSKLPPAIIDAVVQILDSCDDTSERLHKAFLKLSCSNLPKEAWQDLRDGALVAMRQDLEGTRMVLELSLDYLALYGQQDTLDSFLKCYVSDLITASDDLLKRTDMEEIHVNLIARERLPSLLHAIRLLRSCITAMARQGKPSDAGPSRRTTTPRPDSLEPSLGESRRSGRKSPAQHLPTPTSASKGIGTWLADIPYHQDAEPLRHSRIVQMAQSKANGKRVSKRSSREELTPSRGTFYTDDGVSTSRTLVAPESRLKKTKSWCSGITAQYATHSSSKTQTSTRYAPTVASSDVSIFDKRITCDKIAVAKSNRKNLDVDSRVAVDRILANLPPEATAADVERILWEGANPMVVHPEFGLFLIRAAFEMAPAVLQTLVEFGADIHKTLSSSSQYHNVLHAAALGNQVETLKLLVSLGFSVDKANHAGETPLILAVKTPGAFGSAKYLVENGADVNHESDEGETPLYLALTSKVLEGRERSRMIELLLSHGAEGDGKTTAESGRGDTKGRMILGIT</sequence>
<evidence type="ECO:0008006" key="7">
    <source>
        <dbReference type="Google" id="ProtNLM"/>
    </source>
</evidence>
<proteinExistence type="predicted"/>
<gene>
    <name evidence="5" type="ORF">FB567DRAFT_316351</name>
</gene>
<feature type="repeat" description="ANK" evidence="3">
    <location>
        <begin position="487"/>
        <end position="520"/>
    </location>
</feature>
<dbReference type="AlphaFoldDB" id="A0A8K0VZE3"/>
<evidence type="ECO:0000313" key="6">
    <source>
        <dbReference type="Proteomes" id="UP000813461"/>
    </source>
</evidence>
<dbReference type="PANTHER" id="PTHR24189">
    <property type="entry name" value="MYOTROPHIN"/>
    <property type="match status" value="1"/>
</dbReference>
<dbReference type="PANTHER" id="PTHR24189:SF50">
    <property type="entry name" value="ANKYRIN REPEAT AND SOCS BOX PROTEIN 2"/>
    <property type="match status" value="1"/>
</dbReference>
<dbReference type="PROSITE" id="PS50088">
    <property type="entry name" value="ANK_REPEAT"/>
    <property type="match status" value="2"/>
</dbReference>
<dbReference type="SUPFAM" id="SSF48403">
    <property type="entry name" value="Ankyrin repeat"/>
    <property type="match status" value="1"/>
</dbReference>
<protein>
    <recommendedName>
        <fullName evidence="7">Ankyrin</fullName>
    </recommendedName>
</protein>
<evidence type="ECO:0000256" key="4">
    <source>
        <dbReference type="SAM" id="MobiDB-lite"/>
    </source>
</evidence>
<feature type="compositionally biased region" description="Basic and acidic residues" evidence="4">
    <location>
        <begin position="553"/>
        <end position="569"/>
    </location>
</feature>
<keyword evidence="2 3" id="KW-0040">ANK repeat</keyword>
<accession>A0A8K0VZE3</accession>
<comment type="caution">
    <text evidence="5">The sequence shown here is derived from an EMBL/GenBank/DDBJ whole genome shotgun (WGS) entry which is preliminary data.</text>
</comment>
<dbReference type="PROSITE" id="PS50297">
    <property type="entry name" value="ANK_REP_REGION"/>
    <property type="match status" value="2"/>
</dbReference>
<organism evidence="5 6">
    <name type="scientific">Paraphoma chrysanthemicola</name>
    <dbReference type="NCBI Taxonomy" id="798071"/>
    <lineage>
        <taxon>Eukaryota</taxon>
        <taxon>Fungi</taxon>
        <taxon>Dikarya</taxon>
        <taxon>Ascomycota</taxon>
        <taxon>Pezizomycotina</taxon>
        <taxon>Dothideomycetes</taxon>
        <taxon>Pleosporomycetidae</taxon>
        <taxon>Pleosporales</taxon>
        <taxon>Pleosporineae</taxon>
        <taxon>Phaeosphaeriaceae</taxon>
        <taxon>Paraphoma</taxon>
    </lineage>
</organism>
<keyword evidence="6" id="KW-1185">Reference proteome</keyword>
<evidence type="ECO:0000256" key="2">
    <source>
        <dbReference type="ARBA" id="ARBA00023043"/>
    </source>
</evidence>
<dbReference type="Gene3D" id="1.25.40.20">
    <property type="entry name" value="Ankyrin repeat-containing domain"/>
    <property type="match status" value="1"/>
</dbReference>
<evidence type="ECO:0000256" key="3">
    <source>
        <dbReference type="PROSITE-ProRule" id="PRU00023"/>
    </source>
</evidence>
<reference evidence="5" key="1">
    <citation type="journal article" date="2021" name="Nat. Commun.">
        <title>Genetic determinants of endophytism in the Arabidopsis root mycobiome.</title>
        <authorList>
            <person name="Mesny F."/>
            <person name="Miyauchi S."/>
            <person name="Thiergart T."/>
            <person name="Pickel B."/>
            <person name="Atanasova L."/>
            <person name="Karlsson M."/>
            <person name="Huettel B."/>
            <person name="Barry K.W."/>
            <person name="Haridas S."/>
            <person name="Chen C."/>
            <person name="Bauer D."/>
            <person name="Andreopoulos W."/>
            <person name="Pangilinan J."/>
            <person name="LaButti K."/>
            <person name="Riley R."/>
            <person name="Lipzen A."/>
            <person name="Clum A."/>
            <person name="Drula E."/>
            <person name="Henrissat B."/>
            <person name="Kohler A."/>
            <person name="Grigoriev I.V."/>
            <person name="Martin F.M."/>
            <person name="Hacquard S."/>
        </authorList>
    </citation>
    <scope>NUCLEOTIDE SEQUENCE</scope>
    <source>
        <strain evidence="5">MPI-SDFR-AT-0120</strain>
    </source>
</reference>
<keyword evidence="1" id="KW-0677">Repeat</keyword>
<dbReference type="InterPro" id="IPR036770">
    <property type="entry name" value="Ankyrin_rpt-contain_sf"/>
</dbReference>